<sequence>MNSENIYYKKYLKYKSKYMELKGGVVDLSLFNYICINELNADQISNLKRKFKSEYNISVKILDLKCYIYHILNFINDDICFKNLTYEKYYLIFENFKNNHPIFRLLNELLDCLDSINDIDNINDYVIEFLEKKQYHKELDKLKNGIKIFPDSKNIITLNQKLKDLKNYEENWRNNITIIKNFRRKHVKTEYESISLYKEDICKSIRNLIEDFKTSANKLSTNHINSYLEAIKLEYTNNFDVLCRGIDLKKNLNTQNIFNMQNNELFNCLFSSILDKKKFYQKINTFDDMAYKTLRYYCESFDINNEYECNTKRYLVTYNDDLTMFINTGTFSDNVKFSEHIYITRLPTRYIHSLITDEREPNVAPLLHLYGLKQFTPEYIVSNPLKVMDAIFQKFIENRLFTEIKFLDTNKYLGVEYKYYKDYKLLQKPTVEYKINLDVLINYKK</sequence>
<protein>
    <submittedName>
        <fullName evidence="1">Uncharacterized protein</fullName>
    </submittedName>
</protein>
<proteinExistence type="predicted"/>
<evidence type="ECO:0000313" key="1">
    <source>
        <dbReference type="EMBL" id="QHT73899.1"/>
    </source>
</evidence>
<organism evidence="1">
    <name type="scientific">viral metagenome</name>
    <dbReference type="NCBI Taxonomy" id="1070528"/>
    <lineage>
        <taxon>unclassified sequences</taxon>
        <taxon>metagenomes</taxon>
        <taxon>organismal metagenomes</taxon>
    </lineage>
</organism>
<dbReference type="AlphaFoldDB" id="A0A6C0H0D6"/>
<reference evidence="1" key="1">
    <citation type="journal article" date="2020" name="Nature">
        <title>Giant virus diversity and host interactions through global metagenomics.</title>
        <authorList>
            <person name="Schulz F."/>
            <person name="Roux S."/>
            <person name="Paez-Espino D."/>
            <person name="Jungbluth S."/>
            <person name="Walsh D.A."/>
            <person name="Denef V.J."/>
            <person name="McMahon K.D."/>
            <person name="Konstantinidis K.T."/>
            <person name="Eloe-Fadrosh E.A."/>
            <person name="Kyrpides N.C."/>
            <person name="Woyke T."/>
        </authorList>
    </citation>
    <scope>NUCLEOTIDE SEQUENCE</scope>
    <source>
        <strain evidence="1">GVMAG-M-3300023179-4</strain>
    </source>
</reference>
<name>A0A6C0H0D6_9ZZZZ</name>
<accession>A0A6C0H0D6</accession>
<dbReference type="EMBL" id="MN739834">
    <property type="protein sequence ID" value="QHT73899.1"/>
    <property type="molecule type" value="Genomic_DNA"/>
</dbReference>